<dbReference type="Proteomes" id="UP000623250">
    <property type="component" value="Unassembled WGS sequence"/>
</dbReference>
<dbReference type="RefSeq" id="WP_037238039.1">
    <property type="nucleotide sequence ID" value="NZ_JAEMUK010000002.1"/>
</dbReference>
<dbReference type="AlphaFoldDB" id="A0A8I1GCY9"/>
<name>A0A8I1GCY9_9HYPH</name>
<protein>
    <submittedName>
        <fullName evidence="1">Uncharacterized protein</fullName>
    </submittedName>
</protein>
<evidence type="ECO:0000313" key="1">
    <source>
        <dbReference type="EMBL" id="MBJ7542183.1"/>
    </source>
</evidence>
<comment type="caution">
    <text evidence="1">The sequence shown here is derived from an EMBL/GenBank/DDBJ whole genome shotgun (WGS) entry which is preliminary data.</text>
</comment>
<sequence length="154" mass="16497">MANSSEVVARFVRDYGMTFAQGGDIFLEADLGGAGVFEPVGRLLQPTLALTSAVRDLHRERKQDERQGVLLHAVAARISGECAIAHEATLMALKDVCAASLVLEWRIAVPELGALRALFALAALEETPNPGSLRVTLHLAGHPVLEPLCCENKC</sequence>
<gene>
    <name evidence="1" type="ORF">JDN41_01260</name>
</gene>
<proteinExistence type="predicted"/>
<evidence type="ECO:0000313" key="2">
    <source>
        <dbReference type="Proteomes" id="UP000623250"/>
    </source>
</evidence>
<organism evidence="1 2">
    <name type="scientific">Rhodomicrobium udaipurense</name>
    <dbReference type="NCBI Taxonomy" id="1202716"/>
    <lineage>
        <taxon>Bacteria</taxon>
        <taxon>Pseudomonadati</taxon>
        <taxon>Pseudomonadota</taxon>
        <taxon>Alphaproteobacteria</taxon>
        <taxon>Hyphomicrobiales</taxon>
        <taxon>Hyphomicrobiaceae</taxon>
        <taxon>Rhodomicrobium</taxon>
    </lineage>
</organism>
<reference evidence="1 2" key="1">
    <citation type="submission" date="2020-12" db="EMBL/GenBank/DDBJ databases">
        <title>Revised draft genomes of Rhodomicrobium vannielii ATCC 17100 and Rhodomicrobium udaipurense JA643.</title>
        <authorList>
            <person name="Conners E.M."/>
            <person name="Davenport E.J."/>
            <person name="Bose A."/>
        </authorList>
    </citation>
    <scope>NUCLEOTIDE SEQUENCE [LARGE SCALE GENOMIC DNA]</scope>
    <source>
        <strain evidence="1 2">JA643</strain>
    </source>
</reference>
<dbReference type="EMBL" id="JAEMUK010000002">
    <property type="protein sequence ID" value="MBJ7542183.1"/>
    <property type="molecule type" value="Genomic_DNA"/>
</dbReference>
<keyword evidence="2" id="KW-1185">Reference proteome</keyword>
<accession>A0A8I1GCY9</accession>